<dbReference type="InterPro" id="IPR002686">
    <property type="entry name" value="Transposase_17"/>
</dbReference>
<dbReference type="GO" id="GO:0004803">
    <property type="term" value="F:transposase activity"/>
    <property type="evidence" value="ECO:0007669"/>
    <property type="project" value="InterPro"/>
</dbReference>
<dbReference type="InterPro" id="IPR036515">
    <property type="entry name" value="Transposase_17_sf"/>
</dbReference>
<comment type="caution">
    <text evidence="2">The sequence shown here is derived from an EMBL/GenBank/DDBJ whole genome shotgun (WGS) entry which is preliminary data.</text>
</comment>
<dbReference type="Gene3D" id="3.30.70.1290">
    <property type="entry name" value="Transposase IS200-like"/>
    <property type="match status" value="1"/>
</dbReference>
<dbReference type="PANTHER" id="PTHR36966:SF1">
    <property type="entry name" value="REP-ASSOCIATED TYROSINE TRANSPOSASE"/>
    <property type="match status" value="1"/>
</dbReference>
<dbReference type="OrthoDB" id="9794403at2"/>
<protein>
    <recommendedName>
        <fullName evidence="1">Transposase IS200-like domain-containing protein</fullName>
    </recommendedName>
</protein>
<evidence type="ECO:0000313" key="2">
    <source>
        <dbReference type="EMBL" id="OXA88302.1"/>
    </source>
</evidence>
<dbReference type="GO" id="GO:0006313">
    <property type="term" value="P:DNA transposition"/>
    <property type="evidence" value="ECO:0007669"/>
    <property type="project" value="InterPro"/>
</dbReference>
<dbReference type="InterPro" id="IPR052715">
    <property type="entry name" value="RAYT_transposase"/>
</dbReference>
<sequence>MTLYKDKFKIDSNRLKNWDYSSAAIYFITIVTKSRECLFGSIEEDKMILNENGQIVENELLKSIKIRKNWFFHNWIVMPNHVHLLIEIMEPQIVNAQFVDNESAVETHSSASPPYTSTHCASAFVKSTTNIDNNNEKYVAETHCNASLRNNHVNDCVNMYDNKHVNVNKNENKLGFQLSRKTNSISSFVALFKSVTTKQINGSVSIWQSNYYDHIVRNYERFEIIYNYIKTNPRSWEKDSMKL</sequence>
<dbReference type="AlphaFoldDB" id="A0A226H262"/>
<dbReference type="Proteomes" id="UP000198345">
    <property type="component" value="Unassembled WGS sequence"/>
</dbReference>
<dbReference type="SMART" id="SM01321">
    <property type="entry name" value="Y1_Tnp"/>
    <property type="match status" value="1"/>
</dbReference>
<dbReference type="EMBL" id="MUGW01000032">
    <property type="protein sequence ID" value="OXA88302.1"/>
    <property type="molecule type" value="Genomic_DNA"/>
</dbReference>
<dbReference type="GO" id="GO:0043565">
    <property type="term" value="F:sequence-specific DNA binding"/>
    <property type="evidence" value="ECO:0007669"/>
    <property type="project" value="TreeGrafter"/>
</dbReference>
<gene>
    <name evidence="2" type="ORF">B0A66_15285</name>
</gene>
<keyword evidence="3" id="KW-1185">Reference proteome</keyword>
<name>A0A226H262_9FLAO</name>
<dbReference type="PANTHER" id="PTHR36966">
    <property type="entry name" value="REP-ASSOCIATED TYROSINE TRANSPOSASE"/>
    <property type="match status" value="1"/>
</dbReference>
<accession>A0A226H262</accession>
<evidence type="ECO:0000313" key="3">
    <source>
        <dbReference type="Proteomes" id="UP000198345"/>
    </source>
</evidence>
<organism evidence="2 3">
    <name type="scientific">Flavobacterium hercynium</name>
    <dbReference type="NCBI Taxonomy" id="387094"/>
    <lineage>
        <taxon>Bacteria</taxon>
        <taxon>Pseudomonadati</taxon>
        <taxon>Bacteroidota</taxon>
        <taxon>Flavobacteriia</taxon>
        <taxon>Flavobacteriales</taxon>
        <taxon>Flavobacteriaceae</taxon>
        <taxon>Flavobacterium</taxon>
    </lineage>
</organism>
<reference evidence="2 3" key="1">
    <citation type="submission" date="2016-11" db="EMBL/GenBank/DDBJ databases">
        <title>Whole genomes of Flavobacteriaceae.</title>
        <authorList>
            <person name="Stine C."/>
            <person name="Li C."/>
            <person name="Tadesse D."/>
        </authorList>
    </citation>
    <scope>NUCLEOTIDE SEQUENCE [LARGE SCALE GENOMIC DNA]</scope>
    <source>
        <strain evidence="2 3">DSM 18292</strain>
    </source>
</reference>
<proteinExistence type="predicted"/>
<dbReference type="SUPFAM" id="SSF143422">
    <property type="entry name" value="Transposase IS200-like"/>
    <property type="match status" value="1"/>
</dbReference>
<dbReference type="RefSeq" id="WP_089050724.1">
    <property type="nucleotide sequence ID" value="NZ_FXTV01000013.1"/>
</dbReference>
<evidence type="ECO:0000259" key="1">
    <source>
        <dbReference type="SMART" id="SM01321"/>
    </source>
</evidence>
<feature type="domain" description="Transposase IS200-like" evidence="1">
    <location>
        <begin position="21"/>
        <end position="232"/>
    </location>
</feature>